<gene>
    <name evidence="2" type="ORF">BDV98DRAFT_502956</name>
</gene>
<dbReference type="OrthoDB" id="1930760at2759"/>
<dbReference type="Gene3D" id="3.40.30.10">
    <property type="entry name" value="Glutaredoxin"/>
    <property type="match status" value="1"/>
</dbReference>
<organism evidence="2 3">
    <name type="scientific">Pterulicium gracile</name>
    <dbReference type="NCBI Taxonomy" id="1884261"/>
    <lineage>
        <taxon>Eukaryota</taxon>
        <taxon>Fungi</taxon>
        <taxon>Dikarya</taxon>
        <taxon>Basidiomycota</taxon>
        <taxon>Agaricomycotina</taxon>
        <taxon>Agaricomycetes</taxon>
        <taxon>Agaricomycetidae</taxon>
        <taxon>Agaricales</taxon>
        <taxon>Pleurotineae</taxon>
        <taxon>Pterulaceae</taxon>
        <taxon>Pterulicium</taxon>
    </lineage>
</organism>
<dbReference type="InterPro" id="IPR036249">
    <property type="entry name" value="Thioredoxin-like_sf"/>
</dbReference>
<protein>
    <submittedName>
        <fullName evidence="2">Thioredoxin-like protein</fullName>
    </submittedName>
</protein>
<evidence type="ECO:0000313" key="3">
    <source>
        <dbReference type="Proteomes" id="UP000305067"/>
    </source>
</evidence>
<dbReference type="AlphaFoldDB" id="A0A5C3QQM0"/>
<dbReference type="Proteomes" id="UP000305067">
    <property type="component" value="Unassembled WGS sequence"/>
</dbReference>
<dbReference type="EMBL" id="ML178819">
    <property type="protein sequence ID" value="TFL04152.1"/>
    <property type="molecule type" value="Genomic_DNA"/>
</dbReference>
<feature type="domain" description="DSBA-like thioredoxin" evidence="1">
    <location>
        <begin position="14"/>
        <end position="162"/>
    </location>
</feature>
<sequence>MAAPPRTVKLIVINDVVCSYCYIGHYELLAAVDHCKEVLQLPLTFDIEYRPYKLYACLGEDAPAKTSRPEWLKAKMGEEAYTRSSINVYQWFKDRKLPCGVDDAPVVQSTLAHRLSRKAFLMGGSRYQEALLSAVFKEHMENSKDISDVDVLSDIAEDVGMMTKDDVRIRLAPSSPALRSLHLDSC</sequence>
<dbReference type="Pfam" id="PF01323">
    <property type="entry name" value="DSBA"/>
    <property type="match status" value="1"/>
</dbReference>
<evidence type="ECO:0000313" key="2">
    <source>
        <dbReference type="EMBL" id="TFL04152.1"/>
    </source>
</evidence>
<keyword evidence="3" id="KW-1185">Reference proteome</keyword>
<dbReference type="GO" id="GO:0016491">
    <property type="term" value="F:oxidoreductase activity"/>
    <property type="evidence" value="ECO:0007669"/>
    <property type="project" value="InterPro"/>
</dbReference>
<proteinExistence type="predicted"/>
<accession>A0A5C3QQM0</accession>
<dbReference type="SUPFAM" id="SSF52833">
    <property type="entry name" value="Thioredoxin-like"/>
    <property type="match status" value="1"/>
</dbReference>
<name>A0A5C3QQM0_9AGAR</name>
<evidence type="ECO:0000259" key="1">
    <source>
        <dbReference type="Pfam" id="PF01323"/>
    </source>
</evidence>
<dbReference type="InterPro" id="IPR001853">
    <property type="entry name" value="DSBA-like_thioredoxin_dom"/>
</dbReference>
<reference evidence="2 3" key="1">
    <citation type="journal article" date="2019" name="Nat. Ecol. Evol.">
        <title>Megaphylogeny resolves global patterns of mushroom evolution.</title>
        <authorList>
            <person name="Varga T."/>
            <person name="Krizsan K."/>
            <person name="Foldi C."/>
            <person name="Dima B."/>
            <person name="Sanchez-Garcia M."/>
            <person name="Sanchez-Ramirez S."/>
            <person name="Szollosi G.J."/>
            <person name="Szarkandi J.G."/>
            <person name="Papp V."/>
            <person name="Albert L."/>
            <person name="Andreopoulos W."/>
            <person name="Angelini C."/>
            <person name="Antonin V."/>
            <person name="Barry K.W."/>
            <person name="Bougher N.L."/>
            <person name="Buchanan P."/>
            <person name="Buyck B."/>
            <person name="Bense V."/>
            <person name="Catcheside P."/>
            <person name="Chovatia M."/>
            <person name="Cooper J."/>
            <person name="Damon W."/>
            <person name="Desjardin D."/>
            <person name="Finy P."/>
            <person name="Geml J."/>
            <person name="Haridas S."/>
            <person name="Hughes K."/>
            <person name="Justo A."/>
            <person name="Karasinski D."/>
            <person name="Kautmanova I."/>
            <person name="Kiss B."/>
            <person name="Kocsube S."/>
            <person name="Kotiranta H."/>
            <person name="LaButti K.M."/>
            <person name="Lechner B.E."/>
            <person name="Liimatainen K."/>
            <person name="Lipzen A."/>
            <person name="Lukacs Z."/>
            <person name="Mihaltcheva S."/>
            <person name="Morgado L.N."/>
            <person name="Niskanen T."/>
            <person name="Noordeloos M.E."/>
            <person name="Ohm R.A."/>
            <person name="Ortiz-Santana B."/>
            <person name="Ovrebo C."/>
            <person name="Racz N."/>
            <person name="Riley R."/>
            <person name="Savchenko A."/>
            <person name="Shiryaev A."/>
            <person name="Soop K."/>
            <person name="Spirin V."/>
            <person name="Szebenyi C."/>
            <person name="Tomsovsky M."/>
            <person name="Tulloss R.E."/>
            <person name="Uehling J."/>
            <person name="Grigoriev I.V."/>
            <person name="Vagvolgyi C."/>
            <person name="Papp T."/>
            <person name="Martin F.M."/>
            <person name="Miettinen O."/>
            <person name="Hibbett D.S."/>
            <person name="Nagy L.G."/>
        </authorList>
    </citation>
    <scope>NUCLEOTIDE SEQUENCE [LARGE SCALE GENOMIC DNA]</scope>
    <source>
        <strain evidence="2 3">CBS 309.79</strain>
    </source>
</reference>